<evidence type="ECO:0000256" key="6">
    <source>
        <dbReference type="ARBA" id="ARBA00023101"/>
    </source>
</evidence>
<dbReference type="Pfam" id="PF01187">
    <property type="entry name" value="MIF"/>
    <property type="match status" value="1"/>
</dbReference>
<dbReference type="PANTHER" id="PTHR11954">
    <property type="entry name" value="D-DOPACHROME DECARBOXYLASE"/>
    <property type="match status" value="1"/>
</dbReference>
<evidence type="ECO:0000313" key="11">
    <source>
        <dbReference type="Proteomes" id="UP001497623"/>
    </source>
</evidence>
<evidence type="ECO:0000256" key="1">
    <source>
        <dbReference type="ARBA" id="ARBA00004496"/>
    </source>
</evidence>
<dbReference type="GO" id="GO:0005737">
    <property type="term" value="C:cytoplasm"/>
    <property type="evidence" value="ECO:0007669"/>
    <property type="project" value="UniProtKB-SubCell"/>
</dbReference>
<keyword evidence="11" id="KW-1185">Reference proteome</keyword>
<keyword evidence="5" id="KW-0007">Acetylation</keyword>
<evidence type="ECO:0000256" key="8">
    <source>
        <dbReference type="ARBA" id="ARBA00037460"/>
    </source>
</evidence>
<comment type="subunit">
    <text evidence="3">Homotrimer.</text>
</comment>
<dbReference type="GO" id="GO:0050178">
    <property type="term" value="F:phenylpyruvate tautomerase activity"/>
    <property type="evidence" value="ECO:0007669"/>
    <property type="project" value="TreeGrafter"/>
</dbReference>
<dbReference type="Proteomes" id="UP001497623">
    <property type="component" value="Unassembled WGS sequence"/>
</dbReference>
<dbReference type="SUPFAM" id="SSF55331">
    <property type="entry name" value="Tautomerase/MIF"/>
    <property type="match status" value="1"/>
</dbReference>
<dbReference type="EC" id="4.1.1.84" evidence="9"/>
<name>A0AAV2PY13_MEGNR</name>
<gene>
    <name evidence="10" type="ORF">MNOR_LOCUS6042</name>
</gene>
<proteinExistence type="inferred from homology"/>
<keyword evidence="7" id="KW-0456">Lyase</keyword>
<keyword evidence="6" id="KW-0470">Melanin biosynthesis</keyword>
<evidence type="ECO:0000256" key="9">
    <source>
        <dbReference type="ARBA" id="ARBA00038884"/>
    </source>
</evidence>
<protein>
    <recommendedName>
        <fullName evidence="9">D-dopachrome decarboxylase</fullName>
        <ecNumber evidence="9">4.1.1.84</ecNumber>
    </recommendedName>
</protein>
<dbReference type="AlphaFoldDB" id="A0AAV2PY13"/>
<comment type="caution">
    <text evidence="10">The sequence shown here is derived from an EMBL/GenBank/DDBJ whole genome shotgun (WGS) entry which is preliminary data.</text>
</comment>
<dbReference type="GO" id="GO:0033981">
    <property type="term" value="F:D-dopachrome decarboxylase activity"/>
    <property type="evidence" value="ECO:0007669"/>
    <property type="project" value="UniProtKB-EC"/>
</dbReference>
<dbReference type="Gene3D" id="3.30.429.10">
    <property type="entry name" value="Macrophage Migration Inhibitory Factor"/>
    <property type="match status" value="1"/>
</dbReference>
<dbReference type="InterPro" id="IPR001398">
    <property type="entry name" value="Macrophage_inhib_fac"/>
</dbReference>
<dbReference type="EMBL" id="CAXKWB010002420">
    <property type="protein sequence ID" value="CAL4066955.1"/>
    <property type="molecule type" value="Genomic_DNA"/>
</dbReference>
<evidence type="ECO:0000256" key="5">
    <source>
        <dbReference type="ARBA" id="ARBA00022990"/>
    </source>
</evidence>
<evidence type="ECO:0000256" key="3">
    <source>
        <dbReference type="ARBA" id="ARBA00011233"/>
    </source>
</evidence>
<evidence type="ECO:0000313" key="10">
    <source>
        <dbReference type="EMBL" id="CAL4066955.1"/>
    </source>
</evidence>
<reference evidence="10 11" key="1">
    <citation type="submission" date="2024-05" db="EMBL/GenBank/DDBJ databases">
        <authorList>
            <person name="Wallberg A."/>
        </authorList>
    </citation>
    <scope>NUCLEOTIDE SEQUENCE [LARGE SCALE GENOMIC DNA]</scope>
</reference>
<organism evidence="10 11">
    <name type="scientific">Meganyctiphanes norvegica</name>
    <name type="common">Northern krill</name>
    <name type="synonym">Thysanopoda norvegica</name>
    <dbReference type="NCBI Taxonomy" id="48144"/>
    <lineage>
        <taxon>Eukaryota</taxon>
        <taxon>Metazoa</taxon>
        <taxon>Ecdysozoa</taxon>
        <taxon>Arthropoda</taxon>
        <taxon>Crustacea</taxon>
        <taxon>Multicrustacea</taxon>
        <taxon>Malacostraca</taxon>
        <taxon>Eumalacostraca</taxon>
        <taxon>Eucarida</taxon>
        <taxon>Euphausiacea</taxon>
        <taxon>Euphausiidae</taxon>
        <taxon>Meganyctiphanes</taxon>
    </lineage>
</organism>
<dbReference type="InterPro" id="IPR014347">
    <property type="entry name" value="Tautomerase/MIF_sf"/>
</dbReference>
<keyword evidence="4" id="KW-0963">Cytoplasm</keyword>
<comment type="subcellular location">
    <subcellularLocation>
        <location evidence="1">Cytoplasm</location>
    </subcellularLocation>
</comment>
<comment type="similarity">
    <text evidence="2">Belongs to the MIF family.</text>
</comment>
<comment type="function">
    <text evidence="8">Tautomerization of D-dopachrome with decarboxylation to give 5,6-dihydroxyindole (DHI).</text>
</comment>
<sequence length="121" mass="13272">MPYIVVKTNLPNEKVSKDFQLKLSSKAASLMNKPEQRISVSLECGLRLCRGGSFDPVLEVHIDAVDVDSREKTQPVVAGLSALIHDQLNIPLERIVFKIKNLVQHEVGNGATGVQAPVLFI</sequence>
<accession>A0AAV2PY13</accession>
<evidence type="ECO:0000256" key="2">
    <source>
        <dbReference type="ARBA" id="ARBA00005851"/>
    </source>
</evidence>
<dbReference type="PANTHER" id="PTHR11954:SF22">
    <property type="entry name" value="D-DOPACHROME DECARBOXYLASE"/>
    <property type="match status" value="1"/>
</dbReference>
<evidence type="ECO:0000256" key="4">
    <source>
        <dbReference type="ARBA" id="ARBA00022490"/>
    </source>
</evidence>
<dbReference type="GO" id="GO:0042438">
    <property type="term" value="P:melanin biosynthetic process"/>
    <property type="evidence" value="ECO:0007669"/>
    <property type="project" value="UniProtKB-KW"/>
</dbReference>
<evidence type="ECO:0000256" key="7">
    <source>
        <dbReference type="ARBA" id="ARBA00023239"/>
    </source>
</evidence>
<dbReference type="GO" id="GO:0005615">
    <property type="term" value="C:extracellular space"/>
    <property type="evidence" value="ECO:0007669"/>
    <property type="project" value="TreeGrafter"/>
</dbReference>